<evidence type="ECO:0000259" key="4">
    <source>
        <dbReference type="PROSITE" id="PS01124"/>
    </source>
</evidence>
<dbReference type="PROSITE" id="PS01124">
    <property type="entry name" value="HTH_ARAC_FAMILY_2"/>
    <property type="match status" value="1"/>
</dbReference>
<organism evidence="5 6">
    <name type="scientific">Cohnella boryungensis</name>
    <dbReference type="NCBI Taxonomy" id="768479"/>
    <lineage>
        <taxon>Bacteria</taxon>
        <taxon>Bacillati</taxon>
        <taxon>Bacillota</taxon>
        <taxon>Bacilli</taxon>
        <taxon>Bacillales</taxon>
        <taxon>Paenibacillaceae</taxon>
        <taxon>Cohnella</taxon>
    </lineage>
</organism>
<gene>
    <name evidence="5" type="ORF">ACFO1S_27520</name>
</gene>
<feature type="domain" description="HTH araC/xylS-type" evidence="4">
    <location>
        <begin position="8"/>
        <end position="106"/>
    </location>
</feature>
<dbReference type="SMART" id="SM00871">
    <property type="entry name" value="AraC_E_bind"/>
    <property type="match status" value="1"/>
</dbReference>
<proteinExistence type="predicted"/>
<keyword evidence="6" id="KW-1185">Reference proteome</keyword>
<dbReference type="PANTHER" id="PTHR47504:SF5">
    <property type="entry name" value="RIGHT ORIGIN-BINDING PROTEIN"/>
    <property type="match status" value="1"/>
</dbReference>
<dbReference type="InterPro" id="IPR010499">
    <property type="entry name" value="AraC_E-bd"/>
</dbReference>
<keyword evidence="1" id="KW-0805">Transcription regulation</keyword>
<keyword evidence="2" id="KW-0238">DNA-binding</keyword>
<keyword evidence="3" id="KW-0804">Transcription</keyword>
<name>A0ABV8SIS8_9BACL</name>
<evidence type="ECO:0000313" key="6">
    <source>
        <dbReference type="Proteomes" id="UP001595755"/>
    </source>
</evidence>
<dbReference type="InterPro" id="IPR009057">
    <property type="entry name" value="Homeodomain-like_sf"/>
</dbReference>
<dbReference type="InterPro" id="IPR018062">
    <property type="entry name" value="HTH_AraC-typ_CS"/>
</dbReference>
<dbReference type="Gene3D" id="3.20.80.10">
    <property type="entry name" value="Regulatory factor, effector binding domain"/>
    <property type="match status" value="1"/>
</dbReference>
<dbReference type="Proteomes" id="UP001595755">
    <property type="component" value="Unassembled WGS sequence"/>
</dbReference>
<dbReference type="PANTHER" id="PTHR47504">
    <property type="entry name" value="RIGHT ORIGIN-BINDING PROTEIN"/>
    <property type="match status" value="1"/>
</dbReference>
<evidence type="ECO:0000256" key="1">
    <source>
        <dbReference type="ARBA" id="ARBA00023015"/>
    </source>
</evidence>
<dbReference type="Pfam" id="PF12833">
    <property type="entry name" value="HTH_18"/>
    <property type="match status" value="1"/>
</dbReference>
<reference evidence="6" key="1">
    <citation type="journal article" date="2019" name="Int. J. Syst. Evol. Microbiol.">
        <title>The Global Catalogue of Microorganisms (GCM) 10K type strain sequencing project: providing services to taxonomists for standard genome sequencing and annotation.</title>
        <authorList>
            <consortium name="The Broad Institute Genomics Platform"/>
            <consortium name="The Broad Institute Genome Sequencing Center for Infectious Disease"/>
            <person name="Wu L."/>
            <person name="Ma J."/>
        </authorList>
    </citation>
    <scope>NUCLEOTIDE SEQUENCE [LARGE SCALE GENOMIC DNA]</scope>
    <source>
        <strain evidence="6">CGMCC 4.1641</strain>
    </source>
</reference>
<evidence type="ECO:0000313" key="5">
    <source>
        <dbReference type="EMBL" id="MFC4307180.1"/>
    </source>
</evidence>
<dbReference type="InterPro" id="IPR018060">
    <property type="entry name" value="HTH_AraC"/>
</dbReference>
<dbReference type="SUPFAM" id="SSF55136">
    <property type="entry name" value="Probable bacterial effector-binding domain"/>
    <property type="match status" value="1"/>
</dbReference>
<accession>A0ABV8SIS8</accession>
<dbReference type="EMBL" id="JBHSED010000071">
    <property type="protein sequence ID" value="MFC4307180.1"/>
    <property type="molecule type" value="Genomic_DNA"/>
</dbReference>
<dbReference type="InterPro" id="IPR011256">
    <property type="entry name" value="Reg_factor_effector_dom_sf"/>
</dbReference>
<dbReference type="SUPFAM" id="SSF46689">
    <property type="entry name" value="Homeodomain-like"/>
    <property type="match status" value="2"/>
</dbReference>
<protein>
    <submittedName>
        <fullName evidence="5">GyrI-like domain-containing protein</fullName>
    </submittedName>
</protein>
<evidence type="ECO:0000256" key="3">
    <source>
        <dbReference type="ARBA" id="ARBA00023163"/>
    </source>
</evidence>
<dbReference type="PROSITE" id="PS00041">
    <property type="entry name" value="HTH_ARAC_FAMILY_1"/>
    <property type="match status" value="1"/>
</dbReference>
<dbReference type="InterPro" id="IPR050959">
    <property type="entry name" value="MarA-like"/>
</dbReference>
<dbReference type="Pfam" id="PF06445">
    <property type="entry name" value="GyrI-like"/>
    <property type="match status" value="1"/>
</dbReference>
<comment type="caution">
    <text evidence="5">The sequence shown here is derived from an EMBL/GenBank/DDBJ whole genome shotgun (WGS) entry which is preliminary data.</text>
</comment>
<evidence type="ECO:0000256" key="2">
    <source>
        <dbReference type="ARBA" id="ARBA00023125"/>
    </source>
</evidence>
<dbReference type="RefSeq" id="WP_204604603.1">
    <property type="nucleotide sequence ID" value="NZ_JBHSED010000071.1"/>
</dbReference>
<dbReference type="SMART" id="SM00342">
    <property type="entry name" value="HTH_ARAC"/>
    <property type="match status" value="1"/>
</dbReference>
<sequence>MDWVDRMNRAISYIEEHITGEIDYESAAKVACCSVYHFQRMFSFITEVPLSEYVRRRRLTLAAFELQNSSIKVIDLALKYGYDSPEAFTRAFQNLHGTTPTAARSSGTKLKAYPRISFQISIRGAAEMNYRIEELQGFSIVGVQERVDTSNAFNTIPGLWANAAQEGLFERLWEIRAADPSLRGILGVCADGDFGKNEEFHYILSIVSDQSPPGQMIRRDFPAATWAVFEAEGGPEGIGEIWKRLYTEWLPVSSYDLDYLPAIECYLPPEENKNELWVAVVKKQTV</sequence>
<dbReference type="Gene3D" id="1.10.10.60">
    <property type="entry name" value="Homeodomain-like"/>
    <property type="match status" value="2"/>
</dbReference>
<dbReference type="InterPro" id="IPR029442">
    <property type="entry name" value="GyrI-like"/>
</dbReference>